<reference evidence="1 2" key="1">
    <citation type="submission" date="2024-09" db="EMBL/GenBank/DDBJ databases">
        <title>Rethinking Asexuality: The Enigmatic Case of Functional Sexual Genes in Lepraria (Stereocaulaceae).</title>
        <authorList>
            <person name="Doellman M."/>
            <person name="Sun Y."/>
            <person name="Barcenas-Pena A."/>
            <person name="Lumbsch H.T."/>
            <person name="Grewe F."/>
        </authorList>
    </citation>
    <scope>NUCLEOTIDE SEQUENCE [LARGE SCALE GENOMIC DNA]</scope>
    <source>
        <strain evidence="1 2">Mercado 3170</strain>
    </source>
</reference>
<comment type="caution">
    <text evidence="1">The sequence shown here is derived from an EMBL/GenBank/DDBJ whole genome shotgun (WGS) entry which is preliminary data.</text>
</comment>
<accession>A0ABR4AKS9</accession>
<proteinExistence type="predicted"/>
<gene>
    <name evidence="1" type="ORF">N7G274_001819</name>
</gene>
<dbReference type="EMBL" id="JBEFKJ010000004">
    <property type="protein sequence ID" value="KAL2046372.1"/>
    <property type="molecule type" value="Genomic_DNA"/>
</dbReference>
<evidence type="ECO:0000313" key="1">
    <source>
        <dbReference type="EMBL" id="KAL2046372.1"/>
    </source>
</evidence>
<name>A0ABR4AKS9_9LECA</name>
<organism evidence="1 2">
    <name type="scientific">Stereocaulon virgatum</name>
    <dbReference type="NCBI Taxonomy" id="373712"/>
    <lineage>
        <taxon>Eukaryota</taxon>
        <taxon>Fungi</taxon>
        <taxon>Dikarya</taxon>
        <taxon>Ascomycota</taxon>
        <taxon>Pezizomycotina</taxon>
        <taxon>Lecanoromycetes</taxon>
        <taxon>OSLEUM clade</taxon>
        <taxon>Lecanoromycetidae</taxon>
        <taxon>Lecanorales</taxon>
        <taxon>Lecanorineae</taxon>
        <taxon>Stereocaulaceae</taxon>
        <taxon>Stereocaulon</taxon>
    </lineage>
</organism>
<dbReference type="Proteomes" id="UP001590950">
    <property type="component" value="Unassembled WGS sequence"/>
</dbReference>
<sequence>MHAETAGIMDPYARYRRLLRGAVVRQADWRRKIGSPISDIVQYIRTPCQPHLSTSDIQQNSTKTSLPKLDLHHTHQPTLTHLIKMLKKIFTVALLLSASSGVLASPTKRGLGCPPGIPCGPGPVCTINDCEIEGCETAPVCTKRNAEPIIQPCSQICNAQGVCVCATAVKREPTPVNHPCPEICNEQGVCGCALESLIAKI</sequence>
<keyword evidence="2" id="KW-1185">Reference proteome</keyword>
<evidence type="ECO:0000313" key="2">
    <source>
        <dbReference type="Proteomes" id="UP001590950"/>
    </source>
</evidence>
<protein>
    <submittedName>
        <fullName evidence="1">Uncharacterized protein</fullName>
    </submittedName>
</protein>